<dbReference type="AlphaFoldDB" id="A0A8S3TLI3"/>
<gene>
    <name evidence="1" type="ORF">MEDL_45358</name>
</gene>
<dbReference type="Gene3D" id="2.120.10.30">
    <property type="entry name" value="TolB, C-terminal domain"/>
    <property type="match status" value="1"/>
</dbReference>
<comment type="caution">
    <text evidence="1">The sequence shown here is derived from an EMBL/GenBank/DDBJ whole genome shotgun (WGS) entry which is preliminary data.</text>
</comment>
<accession>A0A8S3TLI3</accession>
<keyword evidence="2" id="KW-1185">Reference proteome</keyword>
<dbReference type="SUPFAM" id="SSF101898">
    <property type="entry name" value="NHL repeat"/>
    <property type="match status" value="1"/>
</dbReference>
<organism evidence="1 2">
    <name type="scientific">Mytilus edulis</name>
    <name type="common">Blue mussel</name>
    <dbReference type="NCBI Taxonomy" id="6550"/>
    <lineage>
        <taxon>Eukaryota</taxon>
        <taxon>Metazoa</taxon>
        <taxon>Spiralia</taxon>
        <taxon>Lophotrochozoa</taxon>
        <taxon>Mollusca</taxon>
        <taxon>Bivalvia</taxon>
        <taxon>Autobranchia</taxon>
        <taxon>Pteriomorphia</taxon>
        <taxon>Mytilida</taxon>
        <taxon>Mytiloidea</taxon>
        <taxon>Mytilidae</taxon>
        <taxon>Mytilinae</taxon>
        <taxon>Mytilus</taxon>
    </lineage>
</organism>
<dbReference type="Proteomes" id="UP000683360">
    <property type="component" value="Unassembled WGS sequence"/>
</dbReference>
<evidence type="ECO:0000313" key="1">
    <source>
        <dbReference type="EMBL" id="CAG2232510.1"/>
    </source>
</evidence>
<evidence type="ECO:0000313" key="2">
    <source>
        <dbReference type="Proteomes" id="UP000683360"/>
    </source>
</evidence>
<name>A0A8S3TLI3_MYTED</name>
<reference evidence="1" key="1">
    <citation type="submission" date="2021-03" db="EMBL/GenBank/DDBJ databases">
        <authorList>
            <person name="Bekaert M."/>
        </authorList>
    </citation>
    <scope>NUCLEOTIDE SEQUENCE</scope>
</reference>
<dbReference type="EMBL" id="CAJPWZ010002187">
    <property type="protein sequence ID" value="CAG2232510.1"/>
    <property type="molecule type" value="Genomic_DNA"/>
</dbReference>
<protein>
    <submittedName>
        <fullName evidence="1">Uncharacterized protein</fullName>
    </submittedName>
</protein>
<sequence>MNRVSLINCSATGKGIQSIKKYAKSPIDIVLENVPDGGYVVAFAENVYHKNNQTHFVACYNFSKRREQWTFKNICFLKEPCGISVDNDGNVFVEGNASNNVVVVSADGKQHKEILKVCENLVYPYTLDHNRSTNELSVANGTGKAMLLLLITDLSIK</sequence>
<proteinExistence type="predicted"/>
<dbReference type="InterPro" id="IPR011042">
    <property type="entry name" value="6-blade_b-propeller_TolB-like"/>
</dbReference>